<name>A0AAV5FB28_ELECO</name>
<proteinExistence type="predicted"/>
<evidence type="ECO:0000313" key="3">
    <source>
        <dbReference type="Proteomes" id="UP001054889"/>
    </source>
</evidence>
<keyword evidence="3" id="KW-1185">Reference proteome</keyword>
<dbReference type="AlphaFoldDB" id="A0AAV5FB28"/>
<dbReference type="Proteomes" id="UP001054889">
    <property type="component" value="Unassembled WGS sequence"/>
</dbReference>
<feature type="region of interest" description="Disordered" evidence="1">
    <location>
        <begin position="11"/>
        <end position="72"/>
    </location>
</feature>
<comment type="caution">
    <text evidence="2">The sequence shown here is derived from an EMBL/GenBank/DDBJ whole genome shotgun (WGS) entry which is preliminary data.</text>
</comment>
<evidence type="ECO:0000313" key="2">
    <source>
        <dbReference type="EMBL" id="GJN31500.1"/>
    </source>
</evidence>
<protein>
    <submittedName>
        <fullName evidence="2">Uncharacterized protein</fullName>
    </submittedName>
</protein>
<accession>A0AAV5FB28</accession>
<reference evidence="2" key="2">
    <citation type="submission" date="2021-12" db="EMBL/GenBank/DDBJ databases">
        <title>Resequencing data analysis of finger millet.</title>
        <authorList>
            <person name="Hatakeyama M."/>
            <person name="Aluri S."/>
            <person name="Balachadran M.T."/>
            <person name="Sivarajan S.R."/>
            <person name="Poveda L."/>
            <person name="Shimizu-Inatsugi R."/>
            <person name="Schlapbach R."/>
            <person name="Sreeman S.M."/>
            <person name="Shimizu K.K."/>
        </authorList>
    </citation>
    <scope>NUCLEOTIDE SEQUENCE</scope>
</reference>
<evidence type="ECO:0000256" key="1">
    <source>
        <dbReference type="SAM" id="MobiDB-lite"/>
    </source>
</evidence>
<gene>
    <name evidence="2" type="primary">gb19908</name>
    <name evidence="2" type="ORF">PR202_gb19908</name>
</gene>
<reference evidence="2" key="1">
    <citation type="journal article" date="2018" name="DNA Res.">
        <title>Multiple hybrid de novo genome assembly of finger millet, an orphan allotetraploid crop.</title>
        <authorList>
            <person name="Hatakeyama M."/>
            <person name="Aluri S."/>
            <person name="Balachadran M.T."/>
            <person name="Sivarajan S.R."/>
            <person name="Patrignani A."/>
            <person name="Gruter S."/>
            <person name="Poveda L."/>
            <person name="Shimizu-Inatsugi R."/>
            <person name="Baeten J."/>
            <person name="Francoijs K.J."/>
            <person name="Nataraja K.N."/>
            <person name="Reddy Y.A.N."/>
            <person name="Phadnis S."/>
            <person name="Ravikumar R.L."/>
            <person name="Schlapbach R."/>
            <person name="Sreeman S.M."/>
            <person name="Shimizu K.K."/>
        </authorList>
    </citation>
    <scope>NUCLEOTIDE SEQUENCE</scope>
</reference>
<sequence>MPVLQYEVKLKLEPPPPPAAPIIPATASKTPIAQPAQANPSVPHQAASPREQLPPPPLLAKPPTSDPASELDMLWSSTGSNLMNAEMALDQNFSKPKPLKLPYTTRQKTPNETKKQRTQNQTNPPWPPSLPSFPLFLFIFRARRHPCRSAQTSVEVVPPRPASSVLDDSHVAPRRLASAAASMAGGAVRGSIHGGGVHGGGVHGGRCYRRWRYPGRTTVHVGSASSSGSGGIPATGGVHRSAPMEEYLLCVLLLNIVEQCHMP</sequence>
<feature type="compositionally biased region" description="Low complexity" evidence="1">
    <location>
        <begin position="22"/>
        <end position="33"/>
    </location>
</feature>
<organism evidence="2 3">
    <name type="scientific">Eleusine coracana subsp. coracana</name>
    <dbReference type="NCBI Taxonomy" id="191504"/>
    <lineage>
        <taxon>Eukaryota</taxon>
        <taxon>Viridiplantae</taxon>
        <taxon>Streptophyta</taxon>
        <taxon>Embryophyta</taxon>
        <taxon>Tracheophyta</taxon>
        <taxon>Spermatophyta</taxon>
        <taxon>Magnoliopsida</taxon>
        <taxon>Liliopsida</taxon>
        <taxon>Poales</taxon>
        <taxon>Poaceae</taxon>
        <taxon>PACMAD clade</taxon>
        <taxon>Chloridoideae</taxon>
        <taxon>Cynodonteae</taxon>
        <taxon>Eleusininae</taxon>
        <taxon>Eleusine</taxon>
    </lineage>
</organism>
<dbReference type="EMBL" id="BQKI01000082">
    <property type="protein sequence ID" value="GJN31500.1"/>
    <property type="molecule type" value="Genomic_DNA"/>
</dbReference>
<feature type="region of interest" description="Disordered" evidence="1">
    <location>
        <begin position="92"/>
        <end position="127"/>
    </location>
</feature>